<feature type="signal peptide" evidence="1">
    <location>
        <begin position="1"/>
        <end position="25"/>
    </location>
</feature>
<dbReference type="PANTHER" id="PTHR10900:SF77">
    <property type="entry name" value="FI19380P1"/>
    <property type="match status" value="1"/>
</dbReference>
<keyword evidence="4" id="KW-1185">Reference proteome</keyword>
<dbReference type="PROSITE" id="PS50213">
    <property type="entry name" value="FAS1"/>
    <property type="match status" value="2"/>
</dbReference>
<dbReference type="PANTHER" id="PTHR10900">
    <property type="entry name" value="PERIOSTIN-RELATED"/>
    <property type="match status" value="1"/>
</dbReference>
<evidence type="ECO:0000313" key="4">
    <source>
        <dbReference type="Proteomes" id="UP000215027"/>
    </source>
</evidence>
<dbReference type="SUPFAM" id="SSF82153">
    <property type="entry name" value="FAS1 domain"/>
    <property type="match status" value="2"/>
</dbReference>
<feature type="chain" id="PRO_5008240584" description="FAS1 domain-containing protein" evidence="1">
    <location>
        <begin position="26"/>
        <end position="341"/>
    </location>
</feature>
<feature type="domain" description="FAS1" evidence="2">
    <location>
        <begin position="29"/>
        <end position="164"/>
    </location>
</feature>
<dbReference type="Proteomes" id="UP000215027">
    <property type="component" value="Chromosome I"/>
</dbReference>
<dbReference type="AlphaFoldDB" id="A0A160T568"/>
<gene>
    <name evidence="3" type="ORF">CFX0092_A3478</name>
</gene>
<dbReference type="Pfam" id="PF02469">
    <property type="entry name" value="Fasciclin"/>
    <property type="match status" value="2"/>
</dbReference>
<organism evidence="3 4">
    <name type="scientific">Candidatus Promineifilum breve</name>
    <dbReference type="NCBI Taxonomy" id="1806508"/>
    <lineage>
        <taxon>Bacteria</taxon>
        <taxon>Bacillati</taxon>
        <taxon>Chloroflexota</taxon>
        <taxon>Ardenticatenia</taxon>
        <taxon>Candidatus Promineifilales</taxon>
        <taxon>Candidatus Promineifilaceae</taxon>
        <taxon>Candidatus Promineifilum</taxon>
    </lineage>
</organism>
<proteinExistence type="predicted"/>
<feature type="domain" description="FAS1" evidence="2">
    <location>
        <begin position="213"/>
        <end position="339"/>
    </location>
</feature>
<protein>
    <recommendedName>
        <fullName evidence="2">FAS1 domain-containing protein</fullName>
    </recommendedName>
</protein>
<evidence type="ECO:0000313" key="3">
    <source>
        <dbReference type="EMBL" id="CUS05356.2"/>
    </source>
</evidence>
<sequence>MKRKALLLIAAVLVMSLGLVFTASAQETNDNIVDIIARDGRLDTLHATIVAAELADTLALADQSYTLFAPRDGDFSALEATYPGLTAALLANPSGDLTEILKYHVVAGSYTAAELIEMGTVTSLQGEELTITTEGDRVFVNGVRVITADTPAKNGIIHVINDILVPSTVTLPEPAMTETTETTEAVEATTTTAPTAADIETELLAATTDADGPGSIAAVLSASNNFSSLLDALTATGLAETFANPGNFTVFAPTDAAFAALGDTGLTEDELKTILMFHVVGDTLTRDQLATDDILPTLDGRPLFVNRDGSTILNISGAKVQVFNIPASNGIIHVIDRVLIP</sequence>
<evidence type="ECO:0000256" key="1">
    <source>
        <dbReference type="SAM" id="SignalP"/>
    </source>
</evidence>
<accession>A0A160T568</accession>
<keyword evidence="1" id="KW-0732">Signal</keyword>
<dbReference type="KEGG" id="pbf:CFX0092_A3478"/>
<dbReference type="FunFam" id="2.30.180.10:FF:000032">
    <property type="entry name" value="Fasciclin domain-containing protein, putative"/>
    <property type="match status" value="2"/>
</dbReference>
<evidence type="ECO:0000259" key="2">
    <source>
        <dbReference type="PROSITE" id="PS50213"/>
    </source>
</evidence>
<dbReference type="EMBL" id="LN890655">
    <property type="protein sequence ID" value="CUS05356.2"/>
    <property type="molecule type" value="Genomic_DNA"/>
</dbReference>
<dbReference type="OrthoDB" id="9800666at2"/>
<dbReference type="Gene3D" id="2.30.180.10">
    <property type="entry name" value="FAS1 domain"/>
    <property type="match status" value="2"/>
</dbReference>
<dbReference type="InterPro" id="IPR000782">
    <property type="entry name" value="FAS1_domain"/>
</dbReference>
<dbReference type="RefSeq" id="WP_095044584.1">
    <property type="nucleotide sequence ID" value="NZ_LN890655.1"/>
</dbReference>
<reference evidence="3" key="1">
    <citation type="submission" date="2016-01" db="EMBL/GenBank/DDBJ databases">
        <authorList>
            <person name="Mcilroy J.S."/>
            <person name="Karst M S."/>
            <person name="Albertsen M."/>
        </authorList>
    </citation>
    <scope>NUCLEOTIDE SEQUENCE</scope>
    <source>
        <strain evidence="3">Cfx-K</strain>
    </source>
</reference>
<dbReference type="SMART" id="SM00554">
    <property type="entry name" value="FAS1"/>
    <property type="match status" value="2"/>
</dbReference>
<dbReference type="InterPro" id="IPR036378">
    <property type="entry name" value="FAS1_dom_sf"/>
</dbReference>
<dbReference type="InterPro" id="IPR050904">
    <property type="entry name" value="Adhesion/Biosynth-related"/>
</dbReference>
<name>A0A160T568_9CHLR</name>